<accession>K1YCB1</accession>
<protein>
    <submittedName>
        <fullName evidence="1">Uncharacterized protein</fullName>
    </submittedName>
</protein>
<evidence type="ECO:0000313" key="1">
    <source>
        <dbReference type="EMBL" id="EKD29953.1"/>
    </source>
</evidence>
<organism evidence="1">
    <name type="scientific">uncultured bacterium</name>
    <name type="common">gcode 4</name>
    <dbReference type="NCBI Taxonomy" id="1234023"/>
    <lineage>
        <taxon>Bacteria</taxon>
        <taxon>environmental samples</taxon>
    </lineage>
</organism>
<comment type="caution">
    <text evidence="1">The sequence shown here is derived from an EMBL/GenBank/DDBJ whole genome shotgun (WGS) entry which is preliminary data.</text>
</comment>
<name>K1YCB1_9BACT</name>
<sequence>MKDGFISFLTWEDVDSFSVKDRVKSLTPEDIALITTHTKDIIHTWICRYIEMYDPGYTFDEIVGSIKITYVSDGFVKFKIFDPHNRIYENFEIPRSFLEDIKEETRRLVGKVLYKNSSPEATITCLTPQIYGIIKSWIPDINPKKIIGVNTLSRVKNGLRFDYLKVYFRAENGNINDEYIPHIFKWEFYATQYYLGRMLLIDRENILYRLTWKWKK</sequence>
<dbReference type="AlphaFoldDB" id="K1YCB1"/>
<reference evidence="1" key="1">
    <citation type="journal article" date="2012" name="Science">
        <title>Fermentation, hydrogen, and sulfur metabolism in multiple uncultivated bacterial phyla.</title>
        <authorList>
            <person name="Wrighton K.C."/>
            <person name="Thomas B.C."/>
            <person name="Sharon I."/>
            <person name="Miller C.S."/>
            <person name="Castelle C.J."/>
            <person name="VerBerkmoes N.C."/>
            <person name="Wilkins M.J."/>
            <person name="Hettich R.L."/>
            <person name="Lipton M.S."/>
            <person name="Williams K.H."/>
            <person name="Long P.E."/>
            <person name="Banfield J.F."/>
        </authorList>
    </citation>
    <scope>NUCLEOTIDE SEQUENCE [LARGE SCALE GENOMIC DNA]</scope>
</reference>
<proteinExistence type="predicted"/>
<dbReference type="EMBL" id="AMFJ01034201">
    <property type="protein sequence ID" value="EKD29953.1"/>
    <property type="molecule type" value="Genomic_DNA"/>
</dbReference>
<gene>
    <name evidence="1" type="ORF">ACD_78C00201G0008</name>
</gene>